<comment type="caution">
    <text evidence="3">The sequence shown here is derived from an EMBL/GenBank/DDBJ whole genome shotgun (WGS) entry which is preliminary data.</text>
</comment>
<dbReference type="EMBL" id="PGFJ01000001">
    <property type="protein sequence ID" value="PJJ83534.1"/>
    <property type="molecule type" value="Genomic_DNA"/>
</dbReference>
<dbReference type="RefSeq" id="WP_100339790.1">
    <property type="nucleotide sequence ID" value="NZ_PGFJ01000001.1"/>
</dbReference>
<evidence type="ECO:0000313" key="4">
    <source>
        <dbReference type="Proteomes" id="UP000242687"/>
    </source>
</evidence>
<dbReference type="AlphaFoldDB" id="A0A2H9VRT9"/>
<dbReference type="Pfam" id="PF00582">
    <property type="entry name" value="Usp"/>
    <property type="match status" value="2"/>
</dbReference>
<dbReference type="Gene3D" id="3.40.50.12370">
    <property type="match status" value="1"/>
</dbReference>
<name>A0A2H9VRT9_9SPHI</name>
<evidence type="ECO:0000259" key="2">
    <source>
        <dbReference type="Pfam" id="PF00582"/>
    </source>
</evidence>
<dbReference type="CDD" id="cd00293">
    <property type="entry name" value="USP-like"/>
    <property type="match status" value="2"/>
</dbReference>
<protein>
    <submittedName>
        <fullName evidence="3">Nucleotide-binding universal stress UspA family protein</fullName>
    </submittedName>
</protein>
<evidence type="ECO:0000256" key="1">
    <source>
        <dbReference type="ARBA" id="ARBA00008791"/>
    </source>
</evidence>
<keyword evidence="4" id="KW-1185">Reference proteome</keyword>
<dbReference type="OrthoDB" id="9788959at2"/>
<gene>
    <name evidence="3" type="ORF">CLV57_0518</name>
</gene>
<dbReference type="SUPFAM" id="SSF52402">
    <property type="entry name" value="Adenine nucleotide alpha hydrolases-like"/>
    <property type="match status" value="2"/>
</dbReference>
<dbReference type="InterPro" id="IPR006015">
    <property type="entry name" value="Universal_stress_UspA"/>
</dbReference>
<feature type="domain" description="UspA" evidence="2">
    <location>
        <begin position="1"/>
        <end position="150"/>
    </location>
</feature>
<dbReference type="Proteomes" id="UP000242687">
    <property type="component" value="Unassembled WGS sequence"/>
</dbReference>
<proteinExistence type="inferred from homology"/>
<evidence type="ECO:0000313" key="3">
    <source>
        <dbReference type="EMBL" id="PJJ83534.1"/>
    </source>
</evidence>
<dbReference type="PANTHER" id="PTHR46268">
    <property type="entry name" value="STRESS RESPONSE PROTEIN NHAX"/>
    <property type="match status" value="1"/>
</dbReference>
<dbReference type="PRINTS" id="PR01438">
    <property type="entry name" value="UNVRSLSTRESS"/>
</dbReference>
<comment type="similarity">
    <text evidence="1">Belongs to the universal stress protein A family.</text>
</comment>
<organism evidence="3 4">
    <name type="scientific">Mucilaginibacter auburnensis</name>
    <dbReference type="NCBI Taxonomy" id="1457233"/>
    <lineage>
        <taxon>Bacteria</taxon>
        <taxon>Pseudomonadati</taxon>
        <taxon>Bacteroidota</taxon>
        <taxon>Sphingobacteriia</taxon>
        <taxon>Sphingobacteriales</taxon>
        <taxon>Sphingobacteriaceae</taxon>
        <taxon>Mucilaginibacter</taxon>
    </lineage>
</organism>
<dbReference type="InterPro" id="IPR006016">
    <property type="entry name" value="UspA"/>
</dbReference>
<sequence>MKTILVPTDLSATADNAAQYAVHLAEIIKADVKLCNAIKVPADSVFANTVVWPLENYDSLKESIDNDLQSSCNKLTLEENASLGKHTFPRINSVSRPGNVAEVVNEIVTTERIPLVVMGLSGAGALNRFFLGSNSEEVIENADFPLLLIPSDVSFKQIKKIAFATDFNKKDLQSVYSLISFARHFDAEIMIAHITDDAQDDEEHQKVANDFLSDICDKANYSKIYYRRVRSVDVERGLDWICEHSFSDMIAMSHGDHNFIDSFFSGSYTKKLARHVNIPLLVYPKHSRSASMFVF</sequence>
<accession>A0A2H9VRT9</accession>
<feature type="domain" description="UspA" evidence="2">
    <location>
        <begin position="158"/>
        <end position="284"/>
    </location>
</feature>
<reference evidence="3 4" key="1">
    <citation type="submission" date="2017-11" db="EMBL/GenBank/DDBJ databases">
        <title>Genomic Encyclopedia of Archaeal and Bacterial Type Strains, Phase II (KMG-II): From Individual Species to Whole Genera.</title>
        <authorList>
            <person name="Goeker M."/>
        </authorList>
    </citation>
    <scope>NUCLEOTIDE SEQUENCE [LARGE SCALE GENOMIC DNA]</scope>
    <source>
        <strain evidence="3 4">DSM 28175</strain>
    </source>
</reference>
<dbReference type="PANTHER" id="PTHR46268:SF6">
    <property type="entry name" value="UNIVERSAL STRESS PROTEIN UP12"/>
    <property type="match status" value="1"/>
</dbReference>